<evidence type="ECO:0000313" key="4">
    <source>
        <dbReference type="Proteomes" id="UP001445268"/>
    </source>
</evidence>
<dbReference type="Proteomes" id="UP001445268">
    <property type="component" value="Chromosome"/>
</dbReference>
<protein>
    <submittedName>
        <fullName evidence="3">AMP-binding protein</fullName>
    </submittedName>
</protein>
<evidence type="ECO:0000313" key="3">
    <source>
        <dbReference type="EMBL" id="XAF54211.1"/>
    </source>
</evidence>
<dbReference type="SUPFAM" id="SSF48613">
    <property type="entry name" value="Heme oxygenase-like"/>
    <property type="match status" value="1"/>
</dbReference>
<dbReference type="Gene3D" id="1.20.910.10">
    <property type="entry name" value="Heme oxygenase-like"/>
    <property type="match status" value="1"/>
</dbReference>
<accession>A0ABZ3E5F6</accession>
<dbReference type="Pfam" id="PF14518">
    <property type="entry name" value="Haem_oxygenas_2"/>
    <property type="match status" value="1"/>
</dbReference>
<dbReference type="RefSeq" id="WP_342631650.1">
    <property type="nucleotide sequence ID" value="NZ_CP152380.1"/>
</dbReference>
<dbReference type="Pfam" id="PF00501">
    <property type="entry name" value="AMP-binding"/>
    <property type="match status" value="1"/>
</dbReference>
<dbReference type="InterPro" id="IPR020845">
    <property type="entry name" value="AMP-binding_CS"/>
</dbReference>
<evidence type="ECO:0000256" key="1">
    <source>
        <dbReference type="ARBA" id="ARBA00022598"/>
    </source>
</evidence>
<dbReference type="EMBL" id="CP152380">
    <property type="protein sequence ID" value="XAF54211.1"/>
    <property type="molecule type" value="Genomic_DNA"/>
</dbReference>
<dbReference type="InterPro" id="IPR050237">
    <property type="entry name" value="ATP-dep_AMP-bd_enzyme"/>
</dbReference>
<dbReference type="SMART" id="SM01236">
    <property type="entry name" value="Haem_oxygenase_2"/>
    <property type="match status" value="1"/>
</dbReference>
<organism evidence="3 4">
    <name type="scientific">Marinobacter alkaliphilus</name>
    <dbReference type="NCBI Taxonomy" id="254719"/>
    <lineage>
        <taxon>Bacteria</taxon>
        <taxon>Pseudomonadati</taxon>
        <taxon>Pseudomonadota</taxon>
        <taxon>Gammaproteobacteria</taxon>
        <taxon>Pseudomonadales</taxon>
        <taxon>Marinobacteraceae</taxon>
        <taxon>Marinobacter</taxon>
    </lineage>
</organism>
<dbReference type="PROSITE" id="PS00455">
    <property type="entry name" value="AMP_BINDING"/>
    <property type="match status" value="1"/>
</dbReference>
<dbReference type="PANTHER" id="PTHR43767:SF8">
    <property type="entry name" value="LONG-CHAIN-FATTY-ACID--COA LIGASE"/>
    <property type="match status" value="1"/>
</dbReference>
<evidence type="ECO:0000259" key="2">
    <source>
        <dbReference type="Pfam" id="PF00501"/>
    </source>
</evidence>
<dbReference type="PANTHER" id="PTHR43767">
    <property type="entry name" value="LONG-CHAIN-FATTY-ACID--COA LIGASE"/>
    <property type="match status" value="1"/>
</dbReference>
<feature type="domain" description="AMP-dependent synthetase/ligase" evidence="2">
    <location>
        <begin position="9"/>
        <end position="331"/>
    </location>
</feature>
<dbReference type="InterPro" id="IPR016084">
    <property type="entry name" value="Haem_Oase-like_multi-hlx"/>
</dbReference>
<dbReference type="InterPro" id="IPR000873">
    <property type="entry name" value="AMP-dep_synth/lig_dom"/>
</dbReference>
<sequence>MAGLPELLHERVRQHPERIALQGPDAGLSYRKLWLAAEVVADQLQTLGIKRIGLCGDNTPAWVVADLACLMAEVVCVPVPVFFSRSQTEHLIQRAGLDALLFSAETEQAETIGQGVWRKHLPVSPAASSMPEHTAKITFTSGSTGTPKGVCLSAQQMAATAAALQQRLAGVELQQHLCILPLATLLENIAGVYLPLLMGATVTVALLQTLGMTGSSGLDLDQLVAGLNRHHPHTAILVPELAMSLVIAAEQGLLATDSFRFLAVGGGRVSPDLLARGRAVGLPLYEGYGLSECGSVVALNVPGAEREGTVGQPLGHVQVTVDDASRILVRGNTHMGYLGDEPEGDDWLDTGDLGALDAEGFLTVNGRAKNLMITSFGRNISPEWLESELVQALGAGQAVVFGDGEPQPGALVVIPDNRSPDAVRSALATLNAGLPDYARLQAVYLRRQPLTRAEGHITANGRPVRHQIQADLPRLMAEAFPLFMNLSVPAGTPTQQTTPGDYNMAFFDRLQSDTQQAREHVTRAPVIQAIREGRFDLEGYTWFLAQAYHHVKHTVPLMMACGGRLPDRLEFVRKALVDYIEEEYGHQEWILNDLAACGKDKEAIRHGQPDSAIELMVAYLYDRIQRGNPAAFFGMVQVLEGTSIELATPLGEAIQKQLGLPDQAFSYLYSHGALDQEHFEFFRNLMNEITDPDDQQAIIDAARMVYRLYGDMLHSIPLPARGKEQCHEAA</sequence>
<dbReference type="SUPFAM" id="SSF56801">
    <property type="entry name" value="Acetyl-CoA synthetase-like"/>
    <property type="match status" value="1"/>
</dbReference>
<gene>
    <name evidence="3" type="ORF">AAGT77_01285</name>
</gene>
<dbReference type="Gene3D" id="3.40.50.12780">
    <property type="entry name" value="N-terminal domain of ligase-like"/>
    <property type="match status" value="1"/>
</dbReference>
<reference evidence="3 4" key="1">
    <citation type="submission" date="2024-04" db="EMBL/GenBank/DDBJ databases">
        <title>Marinobacter sp. SBY-1.</title>
        <authorList>
            <person name="Pan C."/>
        </authorList>
    </citation>
    <scope>NUCLEOTIDE SEQUENCE [LARGE SCALE GENOMIC DNA]</scope>
    <source>
        <strain evidence="3 4">SBY-1</strain>
    </source>
</reference>
<name>A0ABZ3E5F6_9GAMM</name>
<dbReference type="InterPro" id="IPR042099">
    <property type="entry name" value="ANL_N_sf"/>
</dbReference>
<proteinExistence type="predicted"/>
<keyword evidence="4" id="KW-1185">Reference proteome</keyword>
<keyword evidence="1" id="KW-0436">Ligase</keyword>